<dbReference type="EMBL" id="NBNE01000131">
    <property type="protein sequence ID" value="OWZ22504.1"/>
    <property type="molecule type" value="Genomic_DNA"/>
</dbReference>
<dbReference type="SUPFAM" id="SSF64268">
    <property type="entry name" value="PX domain"/>
    <property type="match status" value="1"/>
</dbReference>
<dbReference type="OrthoDB" id="92088at2759"/>
<gene>
    <name evidence="3" type="ORF">PHMEG_0002790</name>
</gene>
<dbReference type="InterPro" id="IPR001683">
    <property type="entry name" value="PX_dom"/>
</dbReference>
<protein>
    <recommendedName>
        <fullName evidence="2">PX domain-containing protein</fullName>
    </recommendedName>
</protein>
<evidence type="ECO:0000259" key="2">
    <source>
        <dbReference type="PROSITE" id="PS50195"/>
    </source>
</evidence>
<evidence type="ECO:0000313" key="3">
    <source>
        <dbReference type="EMBL" id="OWZ22504.1"/>
    </source>
</evidence>
<dbReference type="Proteomes" id="UP000198211">
    <property type="component" value="Unassembled WGS sequence"/>
</dbReference>
<name>A0A225WXK1_9STRA</name>
<dbReference type="InterPro" id="IPR036871">
    <property type="entry name" value="PX_dom_sf"/>
</dbReference>
<feature type="domain" description="PX" evidence="2">
    <location>
        <begin position="51"/>
        <end position="192"/>
    </location>
</feature>
<dbReference type="AlphaFoldDB" id="A0A225WXK1"/>
<evidence type="ECO:0000256" key="1">
    <source>
        <dbReference type="SAM" id="MobiDB-lite"/>
    </source>
</evidence>
<proteinExistence type="predicted"/>
<dbReference type="GO" id="GO:0035091">
    <property type="term" value="F:phosphatidylinositol binding"/>
    <property type="evidence" value="ECO:0007669"/>
    <property type="project" value="InterPro"/>
</dbReference>
<dbReference type="CDD" id="cd06093">
    <property type="entry name" value="PX_domain"/>
    <property type="match status" value="1"/>
</dbReference>
<keyword evidence="4" id="KW-1185">Reference proteome</keyword>
<comment type="caution">
    <text evidence="3">The sequence shown here is derived from an EMBL/GenBank/DDBJ whole genome shotgun (WGS) entry which is preliminary data.</text>
</comment>
<evidence type="ECO:0000313" key="4">
    <source>
        <dbReference type="Proteomes" id="UP000198211"/>
    </source>
</evidence>
<dbReference type="STRING" id="4795.A0A225WXK1"/>
<organism evidence="3 4">
    <name type="scientific">Phytophthora megakarya</name>
    <dbReference type="NCBI Taxonomy" id="4795"/>
    <lineage>
        <taxon>Eukaryota</taxon>
        <taxon>Sar</taxon>
        <taxon>Stramenopiles</taxon>
        <taxon>Oomycota</taxon>
        <taxon>Peronosporomycetes</taxon>
        <taxon>Peronosporales</taxon>
        <taxon>Peronosporaceae</taxon>
        <taxon>Phytophthora</taxon>
    </lineage>
</organism>
<reference evidence="4" key="1">
    <citation type="submission" date="2017-03" db="EMBL/GenBank/DDBJ databases">
        <title>Phytopthora megakarya and P. palmivora, two closely related causual agents of cacao black pod achieved similar genome size and gene model numbers by different mechanisms.</title>
        <authorList>
            <person name="Ali S."/>
            <person name="Shao J."/>
            <person name="Larry D.J."/>
            <person name="Kronmiller B."/>
            <person name="Shen D."/>
            <person name="Strem M.D."/>
            <person name="Melnick R.L."/>
            <person name="Guiltinan M.J."/>
            <person name="Tyler B.M."/>
            <person name="Meinhardt L.W."/>
            <person name="Bailey B.A."/>
        </authorList>
    </citation>
    <scope>NUCLEOTIDE SEQUENCE [LARGE SCALE GENOMIC DNA]</scope>
    <source>
        <strain evidence="4">zdho120</strain>
    </source>
</reference>
<sequence>MDTTPGSNLVPFTPSITTRRGQVASPPSLESQPRLNPDAHRHWKANMSVEFLNKVNHIDILETRTDENRTVFYVLQVHLPSQSVPVLTVERRFSDFEELRHRLQSVLSDIPPCRCSFCYSLLAYLGFSKEQPRGIVKFIPNIDKRKKILAQFASDVVTMGRRRVEKAGKHACEKQLLIPVILQEFLVEKSGE</sequence>
<accession>A0A225WXK1</accession>
<dbReference type="Gene3D" id="3.30.1520.10">
    <property type="entry name" value="Phox-like domain"/>
    <property type="match status" value="1"/>
</dbReference>
<dbReference type="PROSITE" id="PS50195">
    <property type="entry name" value="PX"/>
    <property type="match status" value="1"/>
</dbReference>
<feature type="region of interest" description="Disordered" evidence="1">
    <location>
        <begin position="1"/>
        <end position="36"/>
    </location>
</feature>